<reference evidence="5 6" key="1">
    <citation type="submission" date="2016-11" db="EMBL/GenBank/DDBJ databases">
        <authorList>
            <person name="Jaros S."/>
            <person name="Januszkiewicz K."/>
            <person name="Wedrychowicz H."/>
        </authorList>
    </citation>
    <scope>NUCLEOTIDE SEQUENCE [LARGE SCALE GENOMIC DNA]</scope>
    <source>
        <strain evidence="5 6">DSM 24574</strain>
    </source>
</reference>
<dbReference type="Proteomes" id="UP000184212">
    <property type="component" value="Unassembled WGS sequence"/>
</dbReference>
<dbReference type="InterPro" id="IPR009057">
    <property type="entry name" value="Homeodomain-like_sf"/>
</dbReference>
<dbReference type="PANTHER" id="PTHR46796">
    <property type="entry name" value="HTH-TYPE TRANSCRIPTIONAL ACTIVATOR RHAS-RELATED"/>
    <property type="match status" value="1"/>
</dbReference>
<sequence length="281" mass="31697">MLNFQTFLPSPALRNHLYCYLVSDVVDNNDFSVVHEALPMGITTLCFSDQSRCYSNKTATADTFLAAPDIAIVGQMTQKGETVFHRPSRSVVALFRVTGLFRLSGVPMNIVAGGYSTDATSVMWYNDLRQCRERMFQHHDPARIVSVLETFLTNKLKASGHSTRNLDKVAAFIDLHFGDVDLKKLCDQASMSVKTLERHFSEKIGLTPKYFSRIIRFKHAFRQLGAAGKLTDVMGIIEACGYTDQAHFIKEFQHFTGHSPSFYYQSEEVLTPFFLESASHN</sequence>
<evidence type="ECO:0000256" key="2">
    <source>
        <dbReference type="ARBA" id="ARBA00023125"/>
    </source>
</evidence>
<protein>
    <submittedName>
        <fullName evidence="5">AraC-type DNA-binding protein</fullName>
    </submittedName>
</protein>
<organism evidence="5 6">
    <name type="scientific">Chryseolinea serpens</name>
    <dbReference type="NCBI Taxonomy" id="947013"/>
    <lineage>
        <taxon>Bacteria</taxon>
        <taxon>Pseudomonadati</taxon>
        <taxon>Bacteroidota</taxon>
        <taxon>Cytophagia</taxon>
        <taxon>Cytophagales</taxon>
        <taxon>Fulvivirgaceae</taxon>
        <taxon>Chryseolinea</taxon>
    </lineage>
</organism>
<dbReference type="PANTHER" id="PTHR46796:SF13">
    <property type="entry name" value="HTH-TYPE TRANSCRIPTIONAL ACTIVATOR RHAS"/>
    <property type="match status" value="1"/>
</dbReference>
<dbReference type="InterPro" id="IPR046532">
    <property type="entry name" value="DUF6597"/>
</dbReference>
<feature type="domain" description="HTH araC/xylS-type" evidence="4">
    <location>
        <begin position="167"/>
        <end position="266"/>
    </location>
</feature>
<dbReference type="InterPro" id="IPR050204">
    <property type="entry name" value="AraC_XylS_family_regulators"/>
</dbReference>
<evidence type="ECO:0000256" key="3">
    <source>
        <dbReference type="ARBA" id="ARBA00023163"/>
    </source>
</evidence>
<keyword evidence="2 5" id="KW-0238">DNA-binding</keyword>
<evidence type="ECO:0000313" key="6">
    <source>
        <dbReference type="Proteomes" id="UP000184212"/>
    </source>
</evidence>
<keyword evidence="1" id="KW-0805">Transcription regulation</keyword>
<evidence type="ECO:0000313" key="5">
    <source>
        <dbReference type="EMBL" id="SHG44201.1"/>
    </source>
</evidence>
<evidence type="ECO:0000259" key="4">
    <source>
        <dbReference type="PROSITE" id="PS01124"/>
    </source>
</evidence>
<dbReference type="EMBL" id="FQWQ01000001">
    <property type="protein sequence ID" value="SHG44201.1"/>
    <property type="molecule type" value="Genomic_DNA"/>
</dbReference>
<dbReference type="GO" id="GO:0043565">
    <property type="term" value="F:sequence-specific DNA binding"/>
    <property type="evidence" value="ECO:0007669"/>
    <property type="project" value="InterPro"/>
</dbReference>
<evidence type="ECO:0000256" key="1">
    <source>
        <dbReference type="ARBA" id="ARBA00023015"/>
    </source>
</evidence>
<gene>
    <name evidence="5" type="ORF">SAMN04488109_0293</name>
</gene>
<dbReference type="Pfam" id="PF12833">
    <property type="entry name" value="HTH_18"/>
    <property type="match status" value="1"/>
</dbReference>
<dbReference type="SMART" id="SM00342">
    <property type="entry name" value="HTH_ARAC"/>
    <property type="match status" value="1"/>
</dbReference>
<dbReference type="RefSeq" id="WP_073130263.1">
    <property type="nucleotide sequence ID" value="NZ_FQWQ01000001.1"/>
</dbReference>
<proteinExistence type="predicted"/>
<dbReference type="InterPro" id="IPR018060">
    <property type="entry name" value="HTH_AraC"/>
</dbReference>
<accession>A0A1M5JUH4</accession>
<dbReference type="STRING" id="947013.SAMN04488109_0293"/>
<name>A0A1M5JUH4_9BACT</name>
<dbReference type="Gene3D" id="1.10.10.60">
    <property type="entry name" value="Homeodomain-like"/>
    <property type="match status" value="1"/>
</dbReference>
<dbReference type="OrthoDB" id="635259at2"/>
<dbReference type="AlphaFoldDB" id="A0A1M5JUH4"/>
<dbReference type="SUPFAM" id="SSF46689">
    <property type="entry name" value="Homeodomain-like"/>
    <property type="match status" value="1"/>
</dbReference>
<dbReference type="PROSITE" id="PS01124">
    <property type="entry name" value="HTH_ARAC_FAMILY_2"/>
    <property type="match status" value="1"/>
</dbReference>
<keyword evidence="3" id="KW-0804">Transcription</keyword>
<dbReference type="Pfam" id="PF20240">
    <property type="entry name" value="DUF6597"/>
    <property type="match status" value="1"/>
</dbReference>
<keyword evidence="6" id="KW-1185">Reference proteome</keyword>
<dbReference type="GO" id="GO:0003700">
    <property type="term" value="F:DNA-binding transcription factor activity"/>
    <property type="evidence" value="ECO:0007669"/>
    <property type="project" value="InterPro"/>
</dbReference>